<dbReference type="EMBL" id="BQKI01000077">
    <property type="protein sequence ID" value="GJN24949.1"/>
    <property type="molecule type" value="Genomic_DNA"/>
</dbReference>
<accession>A0AAV5ER18</accession>
<dbReference type="Proteomes" id="UP001054889">
    <property type="component" value="Unassembled WGS sequence"/>
</dbReference>
<reference evidence="1" key="2">
    <citation type="submission" date="2021-12" db="EMBL/GenBank/DDBJ databases">
        <title>Resequencing data analysis of finger millet.</title>
        <authorList>
            <person name="Hatakeyama M."/>
            <person name="Aluri S."/>
            <person name="Balachadran M.T."/>
            <person name="Sivarajan S.R."/>
            <person name="Poveda L."/>
            <person name="Shimizu-Inatsugi R."/>
            <person name="Schlapbach R."/>
            <person name="Sreeman S.M."/>
            <person name="Shimizu K.K."/>
        </authorList>
    </citation>
    <scope>NUCLEOTIDE SEQUENCE</scope>
</reference>
<evidence type="ECO:0000313" key="2">
    <source>
        <dbReference type="Proteomes" id="UP001054889"/>
    </source>
</evidence>
<organism evidence="1 2">
    <name type="scientific">Eleusine coracana subsp. coracana</name>
    <dbReference type="NCBI Taxonomy" id="191504"/>
    <lineage>
        <taxon>Eukaryota</taxon>
        <taxon>Viridiplantae</taxon>
        <taxon>Streptophyta</taxon>
        <taxon>Embryophyta</taxon>
        <taxon>Tracheophyta</taxon>
        <taxon>Spermatophyta</taxon>
        <taxon>Magnoliopsida</taxon>
        <taxon>Liliopsida</taxon>
        <taxon>Poales</taxon>
        <taxon>Poaceae</taxon>
        <taxon>PACMAD clade</taxon>
        <taxon>Chloridoideae</taxon>
        <taxon>Cynodonteae</taxon>
        <taxon>Eleusininae</taxon>
        <taxon>Eleusine</taxon>
    </lineage>
</organism>
<sequence length="151" mass="16392">MQRRQSRGLDPIPPPSFSRRAWRIRLLVAPARNRGCQTHEARHLLATAAPSCAVASLRCAPARRGELGILAERRQDPGNRDGRHLDLAVGWEGGARRGGEADGGRSSTLLLPSGPAHRCARGPPTSTSAFAIAAMAREADPPFFEKKEIWE</sequence>
<keyword evidence="2" id="KW-1185">Reference proteome</keyword>
<evidence type="ECO:0000313" key="1">
    <source>
        <dbReference type="EMBL" id="GJN24949.1"/>
    </source>
</evidence>
<name>A0AAV5ER18_ELECO</name>
<reference evidence="1" key="1">
    <citation type="journal article" date="2018" name="DNA Res.">
        <title>Multiple hybrid de novo genome assembly of finger millet, an orphan allotetraploid crop.</title>
        <authorList>
            <person name="Hatakeyama M."/>
            <person name="Aluri S."/>
            <person name="Balachadran M.T."/>
            <person name="Sivarajan S.R."/>
            <person name="Patrignani A."/>
            <person name="Gruter S."/>
            <person name="Poveda L."/>
            <person name="Shimizu-Inatsugi R."/>
            <person name="Baeten J."/>
            <person name="Francoijs K.J."/>
            <person name="Nataraja K.N."/>
            <person name="Reddy Y.A.N."/>
            <person name="Phadnis S."/>
            <person name="Ravikumar R.L."/>
            <person name="Schlapbach R."/>
            <person name="Sreeman S.M."/>
            <person name="Shimizu K.K."/>
        </authorList>
    </citation>
    <scope>NUCLEOTIDE SEQUENCE</scope>
</reference>
<dbReference type="AlphaFoldDB" id="A0AAV5ER18"/>
<protein>
    <submittedName>
        <fullName evidence="1">Uncharacterized protein</fullName>
    </submittedName>
</protein>
<gene>
    <name evidence="1" type="primary">gb12728</name>
    <name evidence="1" type="ORF">PR202_gb12728</name>
</gene>
<comment type="caution">
    <text evidence="1">The sequence shown here is derived from an EMBL/GenBank/DDBJ whole genome shotgun (WGS) entry which is preliminary data.</text>
</comment>
<proteinExistence type="predicted"/>